<protein>
    <submittedName>
        <fullName evidence="2">Nitrilotriacetate monooxygenase component B</fullName>
    </submittedName>
</protein>
<feature type="domain" description="Flavin reductase like" evidence="1">
    <location>
        <begin position="22"/>
        <end position="130"/>
    </location>
</feature>
<dbReference type="EMBL" id="APGJ01000007">
    <property type="protein sequence ID" value="EYD71168.1"/>
    <property type="molecule type" value="Genomic_DNA"/>
</dbReference>
<dbReference type="SUPFAM" id="SSF50475">
    <property type="entry name" value="FMN-binding split barrel"/>
    <property type="match status" value="1"/>
</dbReference>
<dbReference type="STRING" id="1122180.Lokhon_02815"/>
<dbReference type="GO" id="GO:0016646">
    <property type="term" value="F:oxidoreductase activity, acting on the CH-NH group of donors, NAD or NADP as acceptor"/>
    <property type="evidence" value="ECO:0007669"/>
    <property type="project" value="UniProtKB-ARBA"/>
</dbReference>
<dbReference type="PANTHER" id="PTHR43812">
    <property type="entry name" value="BLR2425 PROTEIN"/>
    <property type="match status" value="1"/>
</dbReference>
<evidence type="ECO:0000313" key="2">
    <source>
        <dbReference type="EMBL" id="EYD71168.1"/>
    </source>
</evidence>
<evidence type="ECO:0000313" key="3">
    <source>
        <dbReference type="Proteomes" id="UP000025047"/>
    </source>
</evidence>
<dbReference type="GO" id="GO:0004497">
    <property type="term" value="F:monooxygenase activity"/>
    <property type="evidence" value="ECO:0007669"/>
    <property type="project" value="UniProtKB-KW"/>
</dbReference>
<keyword evidence="2" id="KW-0503">Monooxygenase</keyword>
<sequence>MFYRPEDGHGLPHNPFNAIVTPRPIAWVSTRGPDGSENLAPYSFFNAVAYVPPQVMFASTSAKGDRPWSKDTMFNIRETGQFCVNIVEYAMRDAMNATSGPWPKEDDEFALAGIERAECDTIACSRVANAPRLARMPPRQDRRAGRRA</sequence>
<dbReference type="Pfam" id="PF01613">
    <property type="entry name" value="Flavin_Reduct"/>
    <property type="match status" value="1"/>
</dbReference>
<keyword evidence="3" id="KW-1185">Reference proteome</keyword>
<dbReference type="PANTHER" id="PTHR43812:SF2">
    <property type="entry name" value="FLAVIN REDUCTASE LIKE DOMAIN-CONTAINING PROTEIN"/>
    <property type="match status" value="1"/>
</dbReference>
<dbReference type="InterPro" id="IPR012349">
    <property type="entry name" value="Split_barrel_FMN-bd"/>
</dbReference>
<dbReference type="HOGENOM" id="CLU_059021_3_5_5"/>
<dbReference type="Proteomes" id="UP000025047">
    <property type="component" value="Unassembled WGS sequence"/>
</dbReference>
<accession>A0A017HAK4</accession>
<comment type="caution">
    <text evidence="2">The sequence shown here is derived from an EMBL/GenBank/DDBJ whole genome shotgun (WGS) entry which is preliminary data.</text>
</comment>
<gene>
    <name evidence="2" type="ORF">Lokhon_02815</name>
</gene>
<keyword evidence="2" id="KW-0560">Oxidoreductase</keyword>
<organism evidence="2 3">
    <name type="scientific">Limimaricola hongkongensis DSM 17492</name>
    <dbReference type="NCBI Taxonomy" id="1122180"/>
    <lineage>
        <taxon>Bacteria</taxon>
        <taxon>Pseudomonadati</taxon>
        <taxon>Pseudomonadota</taxon>
        <taxon>Alphaproteobacteria</taxon>
        <taxon>Rhodobacterales</taxon>
        <taxon>Paracoccaceae</taxon>
        <taxon>Limimaricola</taxon>
    </lineage>
</organism>
<dbReference type="AlphaFoldDB" id="A0A017HAK4"/>
<name>A0A017HAK4_9RHOB</name>
<dbReference type="eggNOG" id="COG1853">
    <property type="taxonomic scope" value="Bacteria"/>
</dbReference>
<evidence type="ECO:0000259" key="1">
    <source>
        <dbReference type="Pfam" id="PF01613"/>
    </source>
</evidence>
<dbReference type="GO" id="GO:0010181">
    <property type="term" value="F:FMN binding"/>
    <property type="evidence" value="ECO:0007669"/>
    <property type="project" value="InterPro"/>
</dbReference>
<dbReference type="PATRIC" id="fig|1122180.6.peg.2795"/>
<proteinExistence type="predicted"/>
<dbReference type="Gene3D" id="2.30.110.10">
    <property type="entry name" value="Electron Transport, Fmn-binding Protein, Chain A"/>
    <property type="match status" value="1"/>
</dbReference>
<reference evidence="2 3" key="1">
    <citation type="submission" date="2013-03" db="EMBL/GenBank/DDBJ databases">
        <authorList>
            <person name="Fiebig A."/>
            <person name="Goeker M."/>
            <person name="Klenk H.-P.P."/>
        </authorList>
    </citation>
    <scope>NUCLEOTIDE SEQUENCE [LARGE SCALE GENOMIC DNA]</scope>
    <source>
        <strain evidence="2 3">DSM 17492</strain>
    </source>
</reference>
<dbReference type="InterPro" id="IPR002563">
    <property type="entry name" value="Flavin_Rdtase-like_dom"/>
</dbReference>